<dbReference type="Proteomes" id="UP000479000">
    <property type="component" value="Unassembled WGS sequence"/>
</dbReference>
<dbReference type="EMBL" id="CADCXU010026852">
    <property type="protein sequence ID" value="CAB0013557.1"/>
    <property type="molecule type" value="Genomic_DNA"/>
</dbReference>
<gene>
    <name evidence="2" type="ORF">NTEN_LOCUS18164</name>
</gene>
<protein>
    <submittedName>
        <fullName evidence="2">Uncharacterized protein</fullName>
    </submittedName>
</protein>
<evidence type="ECO:0000256" key="1">
    <source>
        <dbReference type="SAM" id="MobiDB-lite"/>
    </source>
</evidence>
<feature type="region of interest" description="Disordered" evidence="1">
    <location>
        <begin position="1"/>
        <end position="33"/>
    </location>
</feature>
<dbReference type="AlphaFoldDB" id="A0A6H5H802"/>
<sequence length="111" mass="11896">MSSRSKSSNLSEDRDAVGGRGGRGQLEMPPSHWSVLTISPSPFLPASASIRHLPSRLGTVPFLGVPSSSLSYGLICLYIHTQWVECDKDRSPSTPSKHTSAPSATYAGERL</sequence>
<feature type="compositionally biased region" description="Polar residues" evidence="1">
    <location>
        <begin position="92"/>
        <end position="103"/>
    </location>
</feature>
<organism evidence="2 3">
    <name type="scientific">Nesidiocoris tenuis</name>
    <dbReference type="NCBI Taxonomy" id="355587"/>
    <lineage>
        <taxon>Eukaryota</taxon>
        <taxon>Metazoa</taxon>
        <taxon>Ecdysozoa</taxon>
        <taxon>Arthropoda</taxon>
        <taxon>Hexapoda</taxon>
        <taxon>Insecta</taxon>
        <taxon>Pterygota</taxon>
        <taxon>Neoptera</taxon>
        <taxon>Paraneoptera</taxon>
        <taxon>Hemiptera</taxon>
        <taxon>Heteroptera</taxon>
        <taxon>Panheteroptera</taxon>
        <taxon>Cimicomorpha</taxon>
        <taxon>Miridae</taxon>
        <taxon>Dicyphina</taxon>
        <taxon>Nesidiocoris</taxon>
    </lineage>
</organism>
<proteinExistence type="predicted"/>
<feature type="region of interest" description="Disordered" evidence="1">
    <location>
        <begin position="88"/>
        <end position="111"/>
    </location>
</feature>
<reference evidence="2 3" key="1">
    <citation type="submission" date="2020-02" db="EMBL/GenBank/DDBJ databases">
        <authorList>
            <person name="Ferguson B K."/>
        </authorList>
    </citation>
    <scope>NUCLEOTIDE SEQUENCE [LARGE SCALE GENOMIC DNA]</scope>
</reference>
<keyword evidence="3" id="KW-1185">Reference proteome</keyword>
<accession>A0A6H5H802</accession>
<evidence type="ECO:0000313" key="2">
    <source>
        <dbReference type="EMBL" id="CAB0013557.1"/>
    </source>
</evidence>
<evidence type="ECO:0000313" key="3">
    <source>
        <dbReference type="Proteomes" id="UP000479000"/>
    </source>
</evidence>
<feature type="compositionally biased region" description="Polar residues" evidence="1">
    <location>
        <begin position="1"/>
        <end position="10"/>
    </location>
</feature>
<name>A0A6H5H802_9HEMI</name>